<name>A0AAP0IX28_9MAGN</name>
<dbReference type="AlphaFoldDB" id="A0AAP0IX28"/>
<dbReference type="PANTHER" id="PTHR33566:SF6">
    <property type="entry name" value="PROTEIN DEFECTIVE IN MERISTEM SILENCING 3"/>
    <property type="match status" value="1"/>
</dbReference>
<evidence type="ECO:0000313" key="1">
    <source>
        <dbReference type="EMBL" id="KAK9122131.1"/>
    </source>
</evidence>
<protein>
    <submittedName>
        <fullName evidence="1">Uncharacterized protein</fullName>
    </submittedName>
</protein>
<dbReference type="Proteomes" id="UP001420932">
    <property type="component" value="Unassembled WGS sequence"/>
</dbReference>
<dbReference type="EMBL" id="JBBNAF010000008">
    <property type="protein sequence ID" value="KAK9122131.1"/>
    <property type="molecule type" value="Genomic_DNA"/>
</dbReference>
<proteinExistence type="predicted"/>
<accession>A0AAP0IX28</accession>
<organism evidence="1 2">
    <name type="scientific">Stephania yunnanensis</name>
    <dbReference type="NCBI Taxonomy" id="152371"/>
    <lineage>
        <taxon>Eukaryota</taxon>
        <taxon>Viridiplantae</taxon>
        <taxon>Streptophyta</taxon>
        <taxon>Embryophyta</taxon>
        <taxon>Tracheophyta</taxon>
        <taxon>Spermatophyta</taxon>
        <taxon>Magnoliopsida</taxon>
        <taxon>Ranunculales</taxon>
        <taxon>Menispermaceae</taxon>
        <taxon>Menispermoideae</taxon>
        <taxon>Cissampelideae</taxon>
        <taxon>Stephania</taxon>
    </lineage>
</organism>
<comment type="caution">
    <text evidence="1">The sequence shown here is derived from an EMBL/GenBank/DDBJ whole genome shotgun (WGS) entry which is preliminary data.</text>
</comment>
<evidence type="ECO:0000313" key="2">
    <source>
        <dbReference type="Proteomes" id="UP001420932"/>
    </source>
</evidence>
<gene>
    <name evidence="1" type="ORF">Syun_019748</name>
</gene>
<dbReference type="PANTHER" id="PTHR33566">
    <property type="entry name" value="EN/SPM-LIKE TRANSPOSON-RELATED"/>
    <property type="match status" value="1"/>
</dbReference>
<sequence>MINVENANSSCRTASGLGLRETSFYSLFSCLQVYKTRTEMMLALPCISDGALSLDGGMIKRTGLFSLGSRWLSGLQWNSLLADLVGSYRSQRISKSKQSLLPSMHGVQSIVSHPWRLEENIIPRPRMHIFPLT</sequence>
<reference evidence="1 2" key="1">
    <citation type="submission" date="2024-01" db="EMBL/GenBank/DDBJ databases">
        <title>Genome assemblies of Stephania.</title>
        <authorList>
            <person name="Yang L."/>
        </authorList>
    </citation>
    <scope>NUCLEOTIDE SEQUENCE [LARGE SCALE GENOMIC DNA]</scope>
    <source>
        <strain evidence="1">YNDBR</strain>
        <tissue evidence="1">Leaf</tissue>
    </source>
</reference>
<keyword evidence="2" id="KW-1185">Reference proteome</keyword>